<reference evidence="1 2" key="1">
    <citation type="submission" date="2016-09" db="EMBL/GenBank/DDBJ databases">
        <title>Extensive genetic diversity and differential bi-allelic expression allows diatom success in the polar Southern Ocean.</title>
        <authorList>
            <consortium name="DOE Joint Genome Institute"/>
            <person name="Mock T."/>
            <person name="Otillar R.P."/>
            <person name="Strauss J."/>
            <person name="Dupont C."/>
            <person name="Frickenhaus S."/>
            <person name="Maumus F."/>
            <person name="Mcmullan M."/>
            <person name="Sanges R."/>
            <person name="Schmutz J."/>
            <person name="Toseland A."/>
            <person name="Valas R."/>
            <person name="Veluchamy A."/>
            <person name="Ward B.J."/>
            <person name="Allen A."/>
            <person name="Barry K."/>
            <person name="Falciatore A."/>
            <person name="Ferrante M."/>
            <person name="Fortunato A.E."/>
            <person name="Gloeckner G."/>
            <person name="Gruber A."/>
            <person name="Hipkin R."/>
            <person name="Janech M."/>
            <person name="Kroth P."/>
            <person name="Leese F."/>
            <person name="Lindquist E."/>
            <person name="Lyon B.R."/>
            <person name="Martin J."/>
            <person name="Mayer C."/>
            <person name="Parker M."/>
            <person name="Quesneville H."/>
            <person name="Raymond J."/>
            <person name="Uhlig C."/>
            <person name="Valentin K.U."/>
            <person name="Worden A.Z."/>
            <person name="Armbrust E.V."/>
            <person name="Bowler C."/>
            <person name="Green B."/>
            <person name="Moulton V."/>
            <person name="Van Oosterhout C."/>
            <person name="Grigoriev I."/>
        </authorList>
    </citation>
    <scope>NUCLEOTIDE SEQUENCE [LARGE SCALE GENOMIC DNA]</scope>
    <source>
        <strain evidence="1 2">CCMP1102</strain>
    </source>
</reference>
<dbReference type="InParanoid" id="A0A1E7F365"/>
<dbReference type="Proteomes" id="UP000095751">
    <property type="component" value="Unassembled WGS sequence"/>
</dbReference>
<protein>
    <submittedName>
        <fullName evidence="1">Uncharacterized protein</fullName>
    </submittedName>
</protein>
<dbReference type="KEGG" id="fcy:FRACYDRAFT_243825"/>
<dbReference type="EMBL" id="KV784364">
    <property type="protein sequence ID" value="OEU12574.1"/>
    <property type="molecule type" value="Genomic_DNA"/>
</dbReference>
<proteinExistence type="predicted"/>
<sequence length="158" mass="17879">MLNVSAITLLSLSKRTARRCFRSSTYNNINFIAAGRKQQPQSQLIAVVTCHTRTFAATSQPVHPFIQKTTADELSSSTRRRRYNEKTWFADSRYYPLFFVMGTSLLATAARLIFGSLNDDVQSDPTRRGSVVRYPTKKELDIILSQEGDAAEIIPDRE</sequence>
<evidence type="ECO:0000313" key="2">
    <source>
        <dbReference type="Proteomes" id="UP000095751"/>
    </source>
</evidence>
<dbReference type="AlphaFoldDB" id="A0A1E7F365"/>
<name>A0A1E7F365_9STRA</name>
<evidence type="ECO:0000313" key="1">
    <source>
        <dbReference type="EMBL" id="OEU12574.1"/>
    </source>
</evidence>
<accession>A0A1E7F365</accession>
<keyword evidence="2" id="KW-1185">Reference proteome</keyword>
<gene>
    <name evidence="1" type="ORF">FRACYDRAFT_243825</name>
</gene>
<organism evidence="1 2">
    <name type="scientific">Fragilariopsis cylindrus CCMP1102</name>
    <dbReference type="NCBI Taxonomy" id="635003"/>
    <lineage>
        <taxon>Eukaryota</taxon>
        <taxon>Sar</taxon>
        <taxon>Stramenopiles</taxon>
        <taxon>Ochrophyta</taxon>
        <taxon>Bacillariophyta</taxon>
        <taxon>Bacillariophyceae</taxon>
        <taxon>Bacillariophycidae</taxon>
        <taxon>Bacillariales</taxon>
        <taxon>Bacillariaceae</taxon>
        <taxon>Fragilariopsis</taxon>
    </lineage>
</organism>